<accession>A0AAD5KJ04</accession>
<dbReference type="EMBL" id="JAIXMP010000005">
    <property type="protein sequence ID" value="KAI9272666.1"/>
    <property type="molecule type" value="Genomic_DNA"/>
</dbReference>
<reference evidence="1" key="1">
    <citation type="journal article" date="2022" name="IScience">
        <title>Evolution of zygomycete secretomes and the origins of terrestrial fungal ecologies.</title>
        <authorList>
            <person name="Chang Y."/>
            <person name="Wang Y."/>
            <person name="Mondo S."/>
            <person name="Ahrendt S."/>
            <person name="Andreopoulos W."/>
            <person name="Barry K."/>
            <person name="Beard J."/>
            <person name="Benny G.L."/>
            <person name="Blankenship S."/>
            <person name="Bonito G."/>
            <person name="Cuomo C."/>
            <person name="Desiro A."/>
            <person name="Gervers K.A."/>
            <person name="Hundley H."/>
            <person name="Kuo A."/>
            <person name="LaButti K."/>
            <person name="Lang B.F."/>
            <person name="Lipzen A."/>
            <person name="O'Donnell K."/>
            <person name="Pangilinan J."/>
            <person name="Reynolds N."/>
            <person name="Sandor L."/>
            <person name="Smith M.E."/>
            <person name="Tsang A."/>
            <person name="Grigoriev I.V."/>
            <person name="Stajich J.E."/>
            <person name="Spatafora J.W."/>
        </authorList>
    </citation>
    <scope>NUCLEOTIDE SEQUENCE</scope>
    <source>
        <strain evidence="1">RSA 2281</strain>
    </source>
</reference>
<sequence>MRMGLKGLHCFSRSNEAYQENQDIGNTLQDGNVDILFQDFRYKVVELICLVYDGERLRAKSETHKIRKSRQIQAFRKAHRLHLYVLSGTIFDCNGSGIKSAIRADLQHLVNELRGYVDMTNNFPDNATATVYHHFASYEADSEIMYLCDNIHNNRIPAVIQYHRMTTCLRAGCFDILPKEHVQIRKRKPFNFKKEIKSNRITMYYTIKSKRKDQRVRHILALDPMDPILLSSS</sequence>
<keyword evidence="2" id="KW-1185">Reference proteome</keyword>
<organism evidence="1 2">
    <name type="scientific">Phascolomyces articulosus</name>
    <dbReference type="NCBI Taxonomy" id="60185"/>
    <lineage>
        <taxon>Eukaryota</taxon>
        <taxon>Fungi</taxon>
        <taxon>Fungi incertae sedis</taxon>
        <taxon>Mucoromycota</taxon>
        <taxon>Mucoromycotina</taxon>
        <taxon>Mucoromycetes</taxon>
        <taxon>Mucorales</taxon>
        <taxon>Lichtheimiaceae</taxon>
        <taxon>Phascolomyces</taxon>
    </lineage>
</organism>
<dbReference type="Gene3D" id="3.40.50.1010">
    <property type="entry name" value="5'-nuclease"/>
    <property type="match status" value="1"/>
</dbReference>
<proteinExistence type="predicted"/>
<evidence type="ECO:0000313" key="2">
    <source>
        <dbReference type="Proteomes" id="UP001209540"/>
    </source>
</evidence>
<name>A0AAD5KJ04_9FUNG</name>
<dbReference type="AlphaFoldDB" id="A0AAD5KJ04"/>
<gene>
    <name evidence="1" type="ORF">BDA99DRAFT_592967</name>
</gene>
<reference evidence="1" key="2">
    <citation type="submission" date="2023-02" db="EMBL/GenBank/DDBJ databases">
        <authorList>
            <consortium name="DOE Joint Genome Institute"/>
            <person name="Mondo S.J."/>
            <person name="Chang Y."/>
            <person name="Wang Y."/>
            <person name="Ahrendt S."/>
            <person name="Andreopoulos W."/>
            <person name="Barry K."/>
            <person name="Beard J."/>
            <person name="Benny G.L."/>
            <person name="Blankenship S."/>
            <person name="Bonito G."/>
            <person name="Cuomo C."/>
            <person name="Desiro A."/>
            <person name="Gervers K.A."/>
            <person name="Hundley H."/>
            <person name="Kuo A."/>
            <person name="LaButti K."/>
            <person name="Lang B.F."/>
            <person name="Lipzen A."/>
            <person name="O'Donnell K."/>
            <person name="Pangilinan J."/>
            <person name="Reynolds N."/>
            <person name="Sandor L."/>
            <person name="Smith M.W."/>
            <person name="Tsang A."/>
            <person name="Grigoriev I.V."/>
            <person name="Stajich J.E."/>
            <person name="Spatafora J.W."/>
        </authorList>
    </citation>
    <scope>NUCLEOTIDE SEQUENCE</scope>
    <source>
        <strain evidence="1">RSA 2281</strain>
    </source>
</reference>
<evidence type="ECO:0000313" key="1">
    <source>
        <dbReference type="EMBL" id="KAI9272666.1"/>
    </source>
</evidence>
<comment type="caution">
    <text evidence="1">The sequence shown here is derived from an EMBL/GenBank/DDBJ whole genome shotgun (WGS) entry which is preliminary data.</text>
</comment>
<dbReference type="Proteomes" id="UP001209540">
    <property type="component" value="Unassembled WGS sequence"/>
</dbReference>
<protein>
    <submittedName>
        <fullName evidence="1">Uncharacterized protein</fullName>
    </submittedName>
</protein>